<evidence type="ECO:0000313" key="9">
    <source>
        <dbReference type="Proteomes" id="UP000199727"/>
    </source>
</evidence>
<keyword evidence="5" id="KW-0560">Oxidoreductase</keyword>
<evidence type="ECO:0000256" key="6">
    <source>
        <dbReference type="RuleBase" id="RU361277"/>
    </source>
</evidence>
<dbReference type="Gene3D" id="3.90.180.10">
    <property type="entry name" value="Medium-chain alcohol dehydrogenases, catalytic domain"/>
    <property type="match status" value="1"/>
</dbReference>
<sequence length="346" mass="37601">MKAAQIVGFETPYKINDIPKPVPQGNQILLRVKAAGFCHTDEAVKNGYTGARLPLTGGHEGAGLVEAAGGDVTNFTVGDKVAALLFREPCEECGECKNNRAVFCDDVKMNGFNVDGAFAEYMIVDQRFTLHVPKNIDFAQAAAFMCSGATVYNGLKAAKLPPKSVVGIYGIGALGSLGVQFAKAMGYQVIAIDNRPQPLRHIRTLGSLSPDLTFSSDHTVEEGLKAIEEMFPEKILRGVDAMLVTGPQAHEFDYAFKMTAKHGVVVVLSCCNEPMIEIDWKDIVLRDVRVIGGFCATTEATKELLELASMKNVQSKIRTFSLNEVNDLLNAYHQPDMHGKLVVTFD</sequence>
<keyword evidence="4 6" id="KW-0862">Zinc</keyword>
<evidence type="ECO:0000256" key="3">
    <source>
        <dbReference type="ARBA" id="ARBA00022723"/>
    </source>
</evidence>
<dbReference type="Pfam" id="PF08240">
    <property type="entry name" value="ADH_N"/>
    <property type="match status" value="1"/>
</dbReference>
<dbReference type="PROSITE" id="PS00059">
    <property type="entry name" value="ADH_ZINC"/>
    <property type="match status" value="1"/>
</dbReference>
<dbReference type="SMART" id="SM00829">
    <property type="entry name" value="PKS_ER"/>
    <property type="match status" value="1"/>
</dbReference>
<dbReference type="InterPro" id="IPR002328">
    <property type="entry name" value="ADH_Zn_CS"/>
</dbReference>
<dbReference type="InterPro" id="IPR013154">
    <property type="entry name" value="ADH-like_N"/>
</dbReference>
<evidence type="ECO:0000259" key="7">
    <source>
        <dbReference type="SMART" id="SM00829"/>
    </source>
</evidence>
<dbReference type="AlphaFoldDB" id="A0A854Q9C2"/>
<comment type="caution">
    <text evidence="8">The sequence shown here is derived from an EMBL/GenBank/DDBJ whole genome shotgun (WGS) entry which is preliminary data.</text>
</comment>
<name>A0A854Q9C2_CRYNE</name>
<dbReference type="InterPro" id="IPR011032">
    <property type="entry name" value="GroES-like_sf"/>
</dbReference>
<keyword evidence="3 6" id="KW-0479">Metal-binding</keyword>
<dbReference type="GO" id="GO:0005737">
    <property type="term" value="C:cytoplasm"/>
    <property type="evidence" value="ECO:0007669"/>
    <property type="project" value="TreeGrafter"/>
</dbReference>
<dbReference type="OrthoDB" id="1879366at2759"/>
<dbReference type="Pfam" id="PF00107">
    <property type="entry name" value="ADH_zinc_N"/>
    <property type="match status" value="1"/>
</dbReference>
<dbReference type="GO" id="GO:0004022">
    <property type="term" value="F:alcohol dehydrogenase (NAD+) activity"/>
    <property type="evidence" value="ECO:0007669"/>
    <property type="project" value="TreeGrafter"/>
</dbReference>
<accession>A0A854Q9C2</accession>
<dbReference type="InterPro" id="IPR013149">
    <property type="entry name" value="ADH-like_C"/>
</dbReference>
<dbReference type="PANTHER" id="PTHR42940">
    <property type="entry name" value="ALCOHOL DEHYDROGENASE 1-RELATED"/>
    <property type="match status" value="1"/>
</dbReference>
<comment type="similarity">
    <text evidence="2 6">Belongs to the zinc-containing alcohol dehydrogenase family.</text>
</comment>
<dbReference type="PANTHER" id="PTHR42940:SF8">
    <property type="entry name" value="VACUOLAR PROTEIN SORTING-ASSOCIATED PROTEIN 11"/>
    <property type="match status" value="1"/>
</dbReference>
<dbReference type="EMBL" id="AMKT01000094">
    <property type="protein sequence ID" value="OXG11880.1"/>
    <property type="molecule type" value="Genomic_DNA"/>
</dbReference>
<dbReference type="InterPro" id="IPR036291">
    <property type="entry name" value="NAD(P)-bd_dom_sf"/>
</dbReference>
<dbReference type="SUPFAM" id="SSF50129">
    <property type="entry name" value="GroES-like"/>
    <property type="match status" value="1"/>
</dbReference>
<protein>
    <submittedName>
        <fullName evidence="8">Alcohol dehydrogenase</fullName>
    </submittedName>
</protein>
<feature type="domain" description="Enoyl reductase (ER)" evidence="7">
    <location>
        <begin position="8"/>
        <end position="343"/>
    </location>
</feature>
<proteinExistence type="inferred from homology"/>
<gene>
    <name evidence="8" type="ORF">C361_06448</name>
</gene>
<evidence type="ECO:0000256" key="4">
    <source>
        <dbReference type="ARBA" id="ARBA00022833"/>
    </source>
</evidence>
<dbReference type="InterPro" id="IPR020843">
    <property type="entry name" value="ER"/>
</dbReference>
<comment type="cofactor">
    <cofactor evidence="1 6">
        <name>Zn(2+)</name>
        <dbReference type="ChEBI" id="CHEBI:29105"/>
    </cofactor>
</comment>
<evidence type="ECO:0000313" key="8">
    <source>
        <dbReference type="EMBL" id="OXG11880.1"/>
    </source>
</evidence>
<dbReference type="SUPFAM" id="SSF51735">
    <property type="entry name" value="NAD(P)-binding Rossmann-fold domains"/>
    <property type="match status" value="1"/>
</dbReference>
<reference evidence="8 9" key="1">
    <citation type="submission" date="2017-06" db="EMBL/GenBank/DDBJ databases">
        <title>Global population genomics of the pathogenic fungus Cryptococcus neoformans var. grubii.</title>
        <authorList>
            <person name="Cuomo C."/>
            <person name="Litvintseva A."/>
            <person name="Chen Y."/>
            <person name="Young S."/>
            <person name="Zeng Q."/>
            <person name="Chapman S."/>
            <person name="Gujja S."/>
            <person name="Saif S."/>
            <person name="Birren B."/>
        </authorList>
    </citation>
    <scope>NUCLEOTIDE SEQUENCE [LARGE SCALE GENOMIC DNA]</scope>
    <source>
        <strain evidence="8 9">Tu259-1</strain>
    </source>
</reference>
<evidence type="ECO:0000256" key="2">
    <source>
        <dbReference type="ARBA" id="ARBA00008072"/>
    </source>
</evidence>
<dbReference type="Gene3D" id="3.40.50.720">
    <property type="entry name" value="NAD(P)-binding Rossmann-like Domain"/>
    <property type="match status" value="1"/>
</dbReference>
<evidence type="ECO:0000256" key="5">
    <source>
        <dbReference type="ARBA" id="ARBA00023002"/>
    </source>
</evidence>
<dbReference type="Proteomes" id="UP000199727">
    <property type="component" value="Unassembled WGS sequence"/>
</dbReference>
<dbReference type="GO" id="GO:0008270">
    <property type="term" value="F:zinc ion binding"/>
    <property type="evidence" value="ECO:0007669"/>
    <property type="project" value="InterPro"/>
</dbReference>
<organism evidence="8 9">
    <name type="scientific">Cryptococcus neoformans Tu259-1</name>
    <dbReference type="NCBI Taxonomy" id="1230072"/>
    <lineage>
        <taxon>Eukaryota</taxon>
        <taxon>Fungi</taxon>
        <taxon>Dikarya</taxon>
        <taxon>Basidiomycota</taxon>
        <taxon>Agaricomycotina</taxon>
        <taxon>Tremellomycetes</taxon>
        <taxon>Tremellales</taxon>
        <taxon>Cryptococcaceae</taxon>
        <taxon>Cryptococcus</taxon>
        <taxon>Cryptococcus neoformans species complex</taxon>
    </lineage>
</organism>
<dbReference type="CDD" id="cd08297">
    <property type="entry name" value="CAD3"/>
    <property type="match status" value="1"/>
</dbReference>
<evidence type="ECO:0000256" key="1">
    <source>
        <dbReference type="ARBA" id="ARBA00001947"/>
    </source>
</evidence>